<organism evidence="1 2">
    <name type="scientific">Brenthis ino</name>
    <name type="common">lesser marbled fritillary</name>
    <dbReference type="NCBI Taxonomy" id="405034"/>
    <lineage>
        <taxon>Eukaryota</taxon>
        <taxon>Metazoa</taxon>
        <taxon>Ecdysozoa</taxon>
        <taxon>Arthropoda</taxon>
        <taxon>Hexapoda</taxon>
        <taxon>Insecta</taxon>
        <taxon>Pterygota</taxon>
        <taxon>Neoptera</taxon>
        <taxon>Endopterygota</taxon>
        <taxon>Lepidoptera</taxon>
        <taxon>Glossata</taxon>
        <taxon>Ditrysia</taxon>
        <taxon>Papilionoidea</taxon>
        <taxon>Nymphalidae</taxon>
        <taxon>Heliconiinae</taxon>
        <taxon>Argynnini</taxon>
        <taxon>Brenthis</taxon>
    </lineage>
</organism>
<dbReference type="Pfam" id="PF03564">
    <property type="entry name" value="DUF1759"/>
    <property type="match status" value="1"/>
</dbReference>
<reference evidence="1" key="1">
    <citation type="submission" date="2021-12" db="EMBL/GenBank/DDBJ databases">
        <authorList>
            <person name="Martin H S."/>
        </authorList>
    </citation>
    <scope>NUCLEOTIDE SEQUENCE</scope>
</reference>
<dbReference type="InterPro" id="IPR005312">
    <property type="entry name" value="DUF1759"/>
</dbReference>
<feature type="non-terminal residue" evidence="1">
    <location>
        <position position="323"/>
    </location>
</feature>
<dbReference type="EMBL" id="OV170228">
    <property type="protein sequence ID" value="CAH0730254.1"/>
    <property type="molecule type" value="Genomic_DNA"/>
</dbReference>
<keyword evidence="2" id="KW-1185">Reference proteome</keyword>
<proteinExistence type="predicted"/>
<accession>A0A8J9YFA4</accession>
<evidence type="ECO:0000313" key="2">
    <source>
        <dbReference type="Proteomes" id="UP000838878"/>
    </source>
</evidence>
<evidence type="ECO:0000313" key="1">
    <source>
        <dbReference type="EMBL" id="CAH0730254.1"/>
    </source>
</evidence>
<gene>
    <name evidence="1" type="ORF">BINO364_LOCUS15252</name>
</gene>
<dbReference type="Proteomes" id="UP000838878">
    <property type="component" value="Chromosome 8"/>
</dbReference>
<protein>
    <submittedName>
        <fullName evidence="1">Uncharacterized protein</fullName>
    </submittedName>
</protein>
<sequence>MFHTPKRMVKTRKMYESMVKKDEEHQESRLSVQEVSVQPINDEKCVKEDNTQRDKTFLLNKNKNEGSIVKTETPLMAVQNIPSTSRQVFSAKSKRSSSSSALARKKKLELEAAEARAKIELDLINNRLAADLAEIDDECSVQSDHTHKDVEDWLERSHRELEAQPVHDKGQNTDAPCPPITQDIGTDGTVQLLASALKDLAAASTNNINSNLLSRICTPKDLPVFTGDPMEWLQFKQAYEESSKVCNFKDSENMWRLRKSLRGPAREAVSALLISASSPEMVMSTLELQFGNPDLIMSRIMVDIKKLHPVPQEYHKDIVPFSV</sequence>
<name>A0A8J9YFA4_9NEOP</name>
<dbReference type="AlphaFoldDB" id="A0A8J9YFA4"/>
<dbReference type="OrthoDB" id="6931254at2759"/>